<dbReference type="InterPro" id="IPR008586">
    <property type="entry name" value="DUF868_pln"/>
</dbReference>
<accession>A0ABM0V9Y2</accession>
<sequence length="396" mass="43761">MSPSWLRPTTDHHSHPPPQPSSQSPSPLSSGDPNLTTCLYQTDHGVFYLTWSRTFLGGHSVNLFLHSQDYYNHSSPLSFSSADLSLSSAVSFHLNLNTLAFWKKRGSRFVSPKIQVFWDLTKAKFDSGSEPRSGFYIAVVVDGEMGLLVGDSVKEAYARTKSAKPPTNPQALLLRKEHVFGARVFTTKARFGGKNREISIDCRVDEDAKLCFSVDSKQVLQIKRLRWKFRGNEKVEIDGVNVQISWDVYNWLFQSKSSGDGGGGGGGGHAVFMFRFESDPEAEEVCETKRKEEEEEEENERNRNGVVLWKKPKQCGSSLGIKGIVEWRKMRKRFVKSKRSSSSSSISMSSASSACSSSVMEWASSADEAEYGGGGSSGSGSGNGLGFSLLVYAWIK</sequence>
<keyword evidence="2" id="KW-1185">Reference proteome</keyword>
<gene>
    <name evidence="3" type="primary">LOC104735112</name>
</gene>
<reference evidence="2" key="1">
    <citation type="journal article" date="2014" name="Nat. Commun.">
        <title>The emerging biofuel crop Camelina sativa retains a highly undifferentiated hexaploid genome structure.</title>
        <authorList>
            <person name="Kagale S."/>
            <person name="Koh C."/>
            <person name="Nixon J."/>
            <person name="Bollina V."/>
            <person name="Clarke W.E."/>
            <person name="Tuteja R."/>
            <person name="Spillane C."/>
            <person name="Robinson S.J."/>
            <person name="Links M.G."/>
            <person name="Clarke C."/>
            <person name="Higgins E.E."/>
            <person name="Huebert T."/>
            <person name="Sharpe A.G."/>
            <person name="Parkin I.A."/>
        </authorList>
    </citation>
    <scope>NUCLEOTIDE SEQUENCE [LARGE SCALE GENOMIC DNA]</scope>
    <source>
        <strain evidence="2">cv. DH55</strain>
    </source>
</reference>
<evidence type="ECO:0000313" key="3">
    <source>
        <dbReference type="RefSeq" id="XP_010453134.1"/>
    </source>
</evidence>
<dbReference type="PANTHER" id="PTHR31972">
    <property type="entry name" value="EXPRESSED PROTEIN"/>
    <property type="match status" value="1"/>
</dbReference>
<dbReference type="GeneID" id="104735112"/>
<name>A0ABM0V9Y2_CAMSA</name>
<evidence type="ECO:0000256" key="1">
    <source>
        <dbReference type="SAM" id="MobiDB-lite"/>
    </source>
</evidence>
<dbReference type="Pfam" id="PF05910">
    <property type="entry name" value="DUF868"/>
    <property type="match status" value="1"/>
</dbReference>
<proteinExistence type="predicted"/>
<dbReference type="RefSeq" id="XP_010453134.1">
    <property type="nucleotide sequence ID" value="XM_010454832.2"/>
</dbReference>
<dbReference type="PANTHER" id="PTHR31972:SF3">
    <property type="entry name" value="OS09G0416600 PROTEIN"/>
    <property type="match status" value="1"/>
</dbReference>
<reference evidence="3" key="2">
    <citation type="submission" date="2025-08" db="UniProtKB">
        <authorList>
            <consortium name="RefSeq"/>
        </authorList>
    </citation>
    <scope>IDENTIFICATION</scope>
    <source>
        <tissue evidence="3">Leaf</tissue>
    </source>
</reference>
<protein>
    <submittedName>
        <fullName evidence="3">Uncharacterized protein LOC104735112</fullName>
    </submittedName>
</protein>
<feature type="compositionally biased region" description="Low complexity" evidence="1">
    <location>
        <begin position="21"/>
        <end position="30"/>
    </location>
</feature>
<feature type="region of interest" description="Disordered" evidence="1">
    <location>
        <begin position="1"/>
        <end position="30"/>
    </location>
</feature>
<organism evidence="2 3">
    <name type="scientific">Camelina sativa</name>
    <name type="common">False flax</name>
    <name type="synonym">Myagrum sativum</name>
    <dbReference type="NCBI Taxonomy" id="90675"/>
    <lineage>
        <taxon>Eukaryota</taxon>
        <taxon>Viridiplantae</taxon>
        <taxon>Streptophyta</taxon>
        <taxon>Embryophyta</taxon>
        <taxon>Tracheophyta</taxon>
        <taxon>Spermatophyta</taxon>
        <taxon>Magnoliopsida</taxon>
        <taxon>eudicotyledons</taxon>
        <taxon>Gunneridae</taxon>
        <taxon>Pentapetalae</taxon>
        <taxon>rosids</taxon>
        <taxon>malvids</taxon>
        <taxon>Brassicales</taxon>
        <taxon>Brassicaceae</taxon>
        <taxon>Camelineae</taxon>
        <taxon>Camelina</taxon>
    </lineage>
</organism>
<feature type="region of interest" description="Disordered" evidence="1">
    <location>
        <begin position="284"/>
        <end position="305"/>
    </location>
</feature>
<dbReference type="Proteomes" id="UP000694864">
    <property type="component" value="Chromosome 13"/>
</dbReference>
<evidence type="ECO:0000313" key="2">
    <source>
        <dbReference type="Proteomes" id="UP000694864"/>
    </source>
</evidence>